<proteinExistence type="predicted"/>
<keyword evidence="2" id="KW-1185">Reference proteome</keyword>
<feature type="non-terminal residue" evidence="1">
    <location>
        <position position="47"/>
    </location>
</feature>
<protein>
    <submittedName>
        <fullName evidence="1">Gfo/Idh/MocA family oxidoreductase</fullName>
    </submittedName>
</protein>
<organism evidence="1 2">
    <name type="scientific">Actinospica acidiphila</name>
    <dbReference type="NCBI Taxonomy" id="304899"/>
    <lineage>
        <taxon>Bacteria</taxon>
        <taxon>Bacillati</taxon>
        <taxon>Actinomycetota</taxon>
        <taxon>Actinomycetes</taxon>
        <taxon>Catenulisporales</taxon>
        <taxon>Actinospicaceae</taxon>
        <taxon>Actinospica</taxon>
    </lineage>
</organism>
<evidence type="ECO:0000313" key="1">
    <source>
        <dbReference type="EMBL" id="NEC47970.1"/>
    </source>
</evidence>
<evidence type="ECO:0000313" key="2">
    <source>
        <dbReference type="Proteomes" id="UP000471745"/>
    </source>
</evidence>
<comment type="caution">
    <text evidence="1">The sequence shown here is derived from an EMBL/GenBank/DDBJ whole genome shotgun (WGS) entry which is preliminary data.</text>
</comment>
<reference evidence="1 2" key="1">
    <citation type="submission" date="2020-01" db="EMBL/GenBank/DDBJ databases">
        <title>Insect and environment-associated Actinomycetes.</title>
        <authorList>
            <person name="Currrie C."/>
            <person name="Chevrette M."/>
            <person name="Carlson C."/>
            <person name="Stubbendieck R."/>
            <person name="Wendt-Pienkowski E."/>
        </authorList>
    </citation>
    <scope>NUCLEOTIDE SEQUENCE [LARGE SCALE GENOMIC DNA]</scope>
    <source>
        <strain evidence="1 2">SID8189</strain>
    </source>
</reference>
<dbReference type="AlphaFoldDB" id="A0A9X5CGG5"/>
<gene>
    <name evidence="1" type="ORF">G3I18_05170</name>
</gene>
<name>A0A9X5CGG5_9ACTN</name>
<sequence>MTPSPWTRRPVEVGLVGAGPWARAMHARILAAGPETRLSAVWARRAE</sequence>
<dbReference type="Gene3D" id="3.40.50.720">
    <property type="entry name" value="NAD(P)-binding Rossmann-like Domain"/>
    <property type="match status" value="1"/>
</dbReference>
<accession>A0A9X5CGG5</accession>
<dbReference type="SUPFAM" id="SSF51735">
    <property type="entry name" value="NAD(P)-binding Rossmann-fold domains"/>
    <property type="match status" value="1"/>
</dbReference>
<dbReference type="EMBL" id="JAAGNA010000177">
    <property type="protein sequence ID" value="NEC47970.1"/>
    <property type="molecule type" value="Genomic_DNA"/>
</dbReference>
<dbReference type="InterPro" id="IPR036291">
    <property type="entry name" value="NAD(P)-bd_dom_sf"/>
</dbReference>
<dbReference type="Proteomes" id="UP000471745">
    <property type="component" value="Unassembled WGS sequence"/>
</dbReference>